<dbReference type="EMBL" id="RDQH01000343">
    <property type="protein sequence ID" value="RXH69495.1"/>
    <property type="molecule type" value="Genomic_DNA"/>
</dbReference>
<dbReference type="AlphaFoldDB" id="A0A498HJ23"/>
<dbReference type="SMART" id="SM00248">
    <property type="entry name" value="ANK"/>
    <property type="match status" value="4"/>
</dbReference>
<dbReference type="InterPro" id="IPR036770">
    <property type="entry name" value="Ankyrin_rpt-contain_sf"/>
</dbReference>
<dbReference type="STRING" id="3750.A0A498HJ23"/>
<dbReference type="Gene3D" id="1.25.40.20">
    <property type="entry name" value="Ankyrin repeat-containing domain"/>
    <property type="match status" value="2"/>
</dbReference>
<dbReference type="PANTHER" id="PTHR24121:SF16">
    <property type="entry name" value="NON-SPECIFIC SERINE_THREONINE PROTEIN KINASE"/>
    <property type="match status" value="1"/>
</dbReference>
<dbReference type="Pfam" id="PF12796">
    <property type="entry name" value="Ank_2"/>
    <property type="match status" value="2"/>
</dbReference>
<reference evidence="1 2" key="1">
    <citation type="submission" date="2018-10" db="EMBL/GenBank/DDBJ databases">
        <title>A high-quality apple genome assembly.</title>
        <authorList>
            <person name="Hu J."/>
        </authorList>
    </citation>
    <scope>NUCLEOTIDE SEQUENCE [LARGE SCALE GENOMIC DNA]</scope>
    <source>
        <strain evidence="2">cv. HFTH1</strain>
        <tissue evidence="1">Young leaf</tissue>
    </source>
</reference>
<dbReference type="InterPro" id="IPR002110">
    <property type="entry name" value="Ankyrin_rpt"/>
</dbReference>
<sequence>MFLTLHPSAITATDSFGDTALHNATYKGCEQFVEELVQLMTEEQLETKNNNGQTAFTIAAAKSLKIVKCLVAKNKKLLSIAKDSSQMTPILIAAKKDRWDIVRIRRARANCGKAGAVVTEEQLETKNDDGETALTIAAANNLKIVKCLVAKNKKLLGIAQDSSQMTPILIAAKKDRWDIVRYLYSVTPLEDLMPDKGPWGSELVCYCLQAKQFGNETTLNRIKFSALHIIYR</sequence>
<dbReference type="SUPFAM" id="SSF48403">
    <property type="entry name" value="Ankyrin repeat"/>
    <property type="match status" value="1"/>
</dbReference>
<name>A0A498HJ23_MALDO</name>
<comment type="caution">
    <text evidence="1">The sequence shown here is derived from an EMBL/GenBank/DDBJ whole genome shotgun (WGS) entry which is preliminary data.</text>
</comment>
<dbReference type="PANTHER" id="PTHR24121">
    <property type="entry name" value="NO MECHANORECEPTOR POTENTIAL C, ISOFORM D-RELATED"/>
    <property type="match status" value="1"/>
</dbReference>
<accession>A0A498HJ23</accession>
<evidence type="ECO:0000313" key="2">
    <source>
        <dbReference type="Proteomes" id="UP000290289"/>
    </source>
</evidence>
<keyword evidence="2" id="KW-1185">Reference proteome</keyword>
<evidence type="ECO:0000313" key="1">
    <source>
        <dbReference type="EMBL" id="RXH69495.1"/>
    </source>
</evidence>
<gene>
    <name evidence="1" type="ORF">DVH24_037279</name>
</gene>
<protein>
    <submittedName>
        <fullName evidence="1">Uncharacterized protein</fullName>
    </submittedName>
</protein>
<organism evidence="1 2">
    <name type="scientific">Malus domestica</name>
    <name type="common">Apple</name>
    <name type="synonym">Pyrus malus</name>
    <dbReference type="NCBI Taxonomy" id="3750"/>
    <lineage>
        <taxon>Eukaryota</taxon>
        <taxon>Viridiplantae</taxon>
        <taxon>Streptophyta</taxon>
        <taxon>Embryophyta</taxon>
        <taxon>Tracheophyta</taxon>
        <taxon>Spermatophyta</taxon>
        <taxon>Magnoliopsida</taxon>
        <taxon>eudicotyledons</taxon>
        <taxon>Gunneridae</taxon>
        <taxon>Pentapetalae</taxon>
        <taxon>rosids</taxon>
        <taxon>fabids</taxon>
        <taxon>Rosales</taxon>
        <taxon>Rosaceae</taxon>
        <taxon>Amygdaloideae</taxon>
        <taxon>Maleae</taxon>
        <taxon>Malus</taxon>
    </lineage>
</organism>
<dbReference type="Proteomes" id="UP000290289">
    <property type="component" value="Chromosome 17"/>
</dbReference>
<proteinExistence type="predicted"/>